<name>A0A383AA03_9ZZZZ</name>
<evidence type="ECO:0000256" key="4">
    <source>
        <dbReference type="ARBA" id="ARBA00023172"/>
    </source>
</evidence>
<feature type="non-terminal residue" evidence="9">
    <location>
        <position position="252"/>
    </location>
</feature>
<evidence type="ECO:0000256" key="2">
    <source>
        <dbReference type="ARBA" id="ARBA00022908"/>
    </source>
</evidence>
<dbReference type="CDD" id="cd00796">
    <property type="entry name" value="INT_Rci_Hp1_C"/>
    <property type="match status" value="1"/>
</dbReference>
<dbReference type="EMBL" id="UINC01190406">
    <property type="protein sequence ID" value="SVE04552.1"/>
    <property type="molecule type" value="Genomic_DNA"/>
</dbReference>
<evidence type="ECO:0008006" key="10">
    <source>
        <dbReference type="Google" id="ProtNLM"/>
    </source>
</evidence>
<feature type="domain" description="Tyr recombinase" evidence="7">
    <location>
        <begin position="128"/>
        <end position="252"/>
    </location>
</feature>
<dbReference type="GO" id="GO:0046718">
    <property type="term" value="P:symbiont entry into host cell"/>
    <property type="evidence" value="ECO:0007669"/>
    <property type="project" value="UniProtKB-KW"/>
</dbReference>
<dbReference type="PROSITE" id="PS51898">
    <property type="entry name" value="TYR_RECOMBINASE"/>
    <property type="match status" value="1"/>
</dbReference>
<dbReference type="GO" id="GO:0044826">
    <property type="term" value="P:viral genome integration into host DNA"/>
    <property type="evidence" value="ECO:0007669"/>
    <property type="project" value="UniProtKB-KW"/>
</dbReference>
<gene>
    <name evidence="9" type="ORF">METZ01_LOCUS457406</name>
</gene>
<dbReference type="InterPro" id="IPR050808">
    <property type="entry name" value="Phage_Integrase"/>
</dbReference>
<keyword evidence="4" id="KW-0233">DNA recombination</keyword>
<sequence>QIEAAMRDGRYSKTSESQKHSLSELLERYEKTVFPHKPKLAKEYKRNFNWWNSQIGHLKLSEITTADITECKDRLASEMTNRNTLRTPATVNRYLAALSSAMNVAVKEWQWIEDNPVMRVSKMKEPRGRTRFLSDKERTDLLEACRNSKNTQLYIAVVLALSTGARRMELWSLNWSDVDLERGMIILKETKNGEIRSIPLKGHALELMKEHSKVRRLDTQLIFPSKINPQVPLDFRAPFEKALEEAAVQDFR</sequence>
<dbReference type="GO" id="GO:0006310">
    <property type="term" value="P:DNA recombination"/>
    <property type="evidence" value="ECO:0007669"/>
    <property type="project" value="UniProtKB-KW"/>
</dbReference>
<accession>A0A383AA03</accession>
<dbReference type="GO" id="GO:0003677">
    <property type="term" value="F:DNA binding"/>
    <property type="evidence" value="ECO:0007669"/>
    <property type="project" value="UniProtKB-KW"/>
</dbReference>
<dbReference type="InterPro" id="IPR013762">
    <property type="entry name" value="Integrase-like_cat_sf"/>
</dbReference>
<proteinExistence type="inferred from homology"/>
<keyword evidence="6" id="KW-1160">Virus entry into host cell</keyword>
<dbReference type="InterPro" id="IPR010998">
    <property type="entry name" value="Integrase_recombinase_N"/>
</dbReference>
<dbReference type="Gene3D" id="1.10.150.130">
    <property type="match status" value="1"/>
</dbReference>
<evidence type="ECO:0000256" key="6">
    <source>
        <dbReference type="ARBA" id="ARBA00023296"/>
    </source>
</evidence>
<evidence type="ECO:0000256" key="3">
    <source>
        <dbReference type="ARBA" id="ARBA00023125"/>
    </source>
</evidence>
<dbReference type="SUPFAM" id="SSF56349">
    <property type="entry name" value="DNA breaking-rejoining enzymes"/>
    <property type="match status" value="1"/>
</dbReference>
<comment type="similarity">
    <text evidence="1">Belongs to the 'phage' integrase family.</text>
</comment>
<feature type="domain" description="Core-binding (CB)" evidence="8">
    <location>
        <begin position="20"/>
        <end position="106"/>
    </location>
</feature>
<keyword evidence="2" id="KW-0229">DNA integration</keyword>
<evidence type="ECO:0000259" key="8">
    <source>
        <dbReference type="PROSITE" id="PS51900"/>
    </source>
</evidence>
<evidence type="ECO:0000256" key="1">
    <source>
        <dbReference type="ARBA" id="ARBA00008857"/>
    </source>
</evidence>
<dbReference type="InterPro" id="IPR002104">
    <property type="entry name" value="Integrase_catalytic"/>
</dbReference>
<dbReference type="InterPro" id="IPR044068">
    <property type="entry name" value="CB"/>
</dbReference>
<feature type="non-terminal residue" evidence="9">
    <location>
        <position position="1"/>
    </location>
</feature>
<keyword evidence="3" id="KW-0238">DNA-binding</keyword>
<dbReference type="PANTHER" id="PTHR30629">
    <property type="entry name" value="PROPHAGE INTEGRASE"/>
    <property type="match status" value="1"/>
</dbReference>
<organism evidence="9">
    <name type="scientific">marine metagenome</name>
    <dbReference type="NCBI Taxonomy" id="408172"/>
    <lineage>
        <taxon>unclassified sequences</taxon>
        <taxon>metagenomes</taxon>
        <taxon>ecological metagenomes</taxon>
    </lineage>
</organism>
<dbReference type="InterPro" id="IPR011010">
    <property type="entry name" value="DNA_brk_join_enz"/>
</dbReference>
<dbReference type="Pfam" id="PF00589">
    <property type="entry name" value="Phage_integrase"/>
    <property type="match status" value="1"/>
</dbReference>
<reference evidence="9" key="1">
    <citation type="submission" date="2018-05" db="EMBL/GenBank/DDBJ databases">
        <authorList>
            <person name="Lanie J.A."/>
            <person name="Ng W.-L."/>
            <person name="Kazmierczak K.M."/>
            <person name="Andrzejewski T.M."/>
            <person name="Davidsen T.M."/>
            <person name="Wayne K.J."/>
            <person name="Tettelin H."/>
            <person name="Glass J.I."/>
            <person name="Rusch D."/>
            <person name="Podicherti R."/>
            <person name="Tsui H.-C.T."/>
            <person name="Winkler M.E."/>
        </authorList>
    </citation>
    <scope>NUCLEOTIDE SEQUENCE</scope>
</reference>
<dbReference type="PANTHER" id="PTHR30629:SF2">
    <property type="entry name" value="PROPHAGE INTEGRASE INTS-RELATED"/>
    <property type="match status" value="1"/>
</dbReference>
<dbReference type="Gene3D" id="1.10.443.10">
    <property type="entry name" value="Intergrase catalytic core"/>
    <property type="match status" value="1"/>
</dbReference>
<keyword evidence="5" id="KW-1179">Viral genome integration</keyword>
<dbReference type="GO" id="GO:0075713">
    <property type="term" value="P:establishment of integrated proviral latency"/>
    <property type="evidence" value="ECO:0007669"/>
    <property type="project" value="UniProtKB-KW"/>
</dbReference>
<evidence type="ECO:0000313" key="9">
    <source>
        <dbReference type="EMBL" id="SVE04552.1"/>
    </source>
</evidence>
<dbReference type="AlphaFoldDB" id="A0A383AA03"/>
<dbReference type="GO" id="GO:0015074">
    <property type="term" value="P:DNA integration"/>
    <property type="evidence" value="ECO:0007669"/>
    <property type="project" value="UniProtKB-KW"/>
</dbReference>
<evidence type="ECO:0000256" key="5">
    <source>
        <dbReference type="ARBA" id="ARBA00023195"/>
    </source>
</evidence>
<protein>
    <recommendedName>
        <fullName evidence="10">Tyr recombinase domain-containing protein</fullName>
    </recommendedName>
</protein>
<evidence type="ECO:0000259" key="7">
    <source>
        <dbReference type="PROSITE" id="PS51898"/>
    </source>
</evidence>
<dbReference type="PROSITE" id="PS51900">
    <property type="entry name" value="CB"/>
    <property type="match status" value="1"/>
</dbReference>